<feature type="region of interest" description="Disordered" evidence="1">
    <location>
        <begin position="1"/>
        <end position="66"/>
    </location>
</feature>
<accession>A4BQD8</accession>
<reference evidence="2 3" key="1">
    <citation type="submission" date="2006-02" db="EMBL/GenBank/DDBJ databases">
        <authorList>
            <person name="Waterbury J."/>
            <person name="Ferriera S."/>
            <person name="Johnson J."/>
            <person name="Kravitz S."/>
            <person name="Halpern A."/>
            <person name="Remington K."/>
            <person name="Beeson K."/>
            <person name="Tran B."/>
            <person name="Rogers Y.-H."/>
            <person name="Friedman R."/>
            <person name="Venter J.C."/>
        </authorList>
    </citation>
    <scope>NUCLEOTIDE SEQUENCE [LARGE SCALE GENOMIC DNA]</scope>
    <source>
        <strain evidence="2 3">Nb-231</strain>
    </source>
</reference>
<dbReference type="eggNOG" id="COG2801">
    <property type="taxonomic scope" value="Bacteria"/>
</dbReference>
<evidence type="ECO:0000313" key="3">
    <source>
        <dbReference type="Proteomes" id="UP000003374"/>
    </source>
</evidence>
<dbReference type="STRING" id="314278.NB231_05270"/>
<organism evidence="2 3">
    <name type="scientific">Nitrococcus mobilis Nb-231</name>
    <dbReference type="NCBI Taxonomy" id="314278"/>
    <lineage>
        <taxon>Bacteria</taxon>
        <taxon>Pseudomonadati</taxon>
        <taxon>Pseudomonadota</taxon>
        <taxon>Gammaproteobacteria</taxon>
        <taxon>Chromatiales</taxon>
        <taxon>Ectothiorhodospiraceae</taxon>
        <taxon>Nitrococcus</taxon>
    </lineage>
</organism>
<evidence type="ECO:0000313" key="2">
    <source>
        <dbReference type="EMBL" id="EAR22293.1"/>
    </source>
</evidence>
<name>A4BQD8_9GAMM</name>
<dbReference type="AlphaFoldDB" id="A4BQD8"/>
<comment type="caution">
    <text evidence="2">The sequence shown here is derived from an EMBL/GenBank/DDBJ whole genome shotgun (WGS) entry which is preliminary data.</text>
</comment>
<keyword evidence="3" id="KW-1185">Reference proteome</keyword>
<dbReference type="HOGENOM" id="CLU_1720413_0_0_6"/>
<gene>
    <name evidence="2" type="ORF">NB231_05270</name>
</gene>
<dbReference type="EMBL" id="AAOF01000004">
    <property type="protein sequence ID" value="EAR22293.1"/>
    <property type="molecule type" value="Genomic_DNA"/>
</dbReference>
<evidence type="ECO:0000256" key="1">
    <source>
        <dbReference type="SAM" id="MobiDB-lite"/>
    </source>
</evidence>
<proteinExistence type="predicted"/>
<sequence>MTDPQAGTPADPGGGGPTAGGPRADVPPVYRPLRGGRPGRIDRQAPAYAVRPRHGPAWHRDDPGLLPRGPGSLRARLCHAPGALARELAAEGITDIAAAIRYLAETYRGAFNEEFRVEAQESGSAFVPLMGVALDEVLCEQFECTVGAEKRP</sequence>
<dbReference type="Proteomes" id="UP000003374">
    <property type="component" value="Unassembled WGS sequence"/>
</dbReference>
<protein>
    <submittedName>
        <fullName evidence="2">Uncharacterized protein</fullName>
    </submittedName>
</protein>
<feature type="compositionally biased region" description="Low complexity" evidence="1">
    <location>
        <begin position="1"/>
        <end position="11"/>
    </location>
</feature>